<comment type="similarity">
    <text evidence="2">Belongs to the FAD-binding monooxygenase family.</text>
</comment>
<sequence length="628" mass="70084">MVSIDDVEKGSAQPAPQQQPAINAVAETYEHEKNKRLREDGIAQYIELENADSRLSSLAGDPWVDHDALNALEPNLKDGDDVKVLILGAGLGGIVSSVRLIEAGFKPEDIRMVDVAGGFGGTWYWNRYPGLMCDNESLMYLPLLEETGYMPKHRFSYGNEIRDYANLITEKWGVAGQGVFRTTVHSLEWDEAPRRWLVRMTQDRGPKESPVEFTAKAQFLIMANGIFSHPKAPKIPGIEDFAGDMVHTSRWDYDLTGGSQAEPELSKLKGRKVAIIGTGATSVQLIPELAKWADHLYVFQRTPSSIDVRGQRPTDPEEFNQMASKKGWWKDYNVKWQKYFTGYPDAEKVTDDGWSDIKGYRHLVGGPHTPYTMEEIPALVDRVLKQDLPRMDSLRDRVDAIVKDKKTADALKPWYPSWCKRPCFHDDYLDAFNLPNVTLVDTDGKGVERMTRNALIVDGEEYDVDFLVLGTGFRPLGGTLETRPGDRASRSRAEGYCTSSFPNLFLIGAQQGGVTSNFLYTVDHVARHLSYVLSETVRRAESPSTATVETTVEDEEAWAVEVSKGAGFMALHGVCGPSYMNAEGTKMAPEQRAKALRGIPYPQGLVAFEELLSRWREEGSMKGLVVSS</sequence>
<dbReference type="InterPro" id="IPR023753">
    <property type="entry name" value="FAD/NAD-binding_dom"/>
</dbReference>
<evidence type="ECO:0000256" key="4">
    <source>
        <dbReference type="ARBA" id="ARBA00022827"/>
    </source>
</evidence>
<proteinExistence type="inferred from homology"/>
<evidence type="ECO:0000256" key="5">
    <source>
        <dbReference type="ARBA" id="ARBA00022857"/>
    </source>
</evidence>
<evidence type="ECO:0000313" key="8">
    <source>
        <dbReference type="EMBL" id="KAK5988493.1"/>
    </source>
</evidence>
<name>A0ABR0S8I9_9HYPO</name>
<gene>
    <name evidence="8" type="ORF">PT974_09976</name>
</gene>
<comment type="cofactor">
    <cofactor evidence="1">
        <name>FAD</name>
        <dbReference type="ChEBI" id="CHEBI:57692"/>
    </cofactor>
</comment>
<reference evidence="8 9" key="1">
    <citation type="submission" date="2024-01" db="EMBL/GenBank/DDBJ databases">
        <title>Complete genome of Cladobotryum mycophilum ATHUM6906.</title>
        <authorList>
            <person name="Christinaki A.C."/>
            <person name="Myridakis A.I."/>
            <person name="Kouvelis V.N."/>
        </authorList>
    </citation>
    <scope>NUCLEOTIDE SEQUENCE [LARGE SCALE GENOMIC DNA]</scope>
    <source>
        <strain evidence="8 9">ATHUM6906</strain>
    </source>
</reference>
<keyword evidence="6" id="KW-0560">Oxidoreductase</keyword>
<dbReference type="PANTHER" id="PTHR43098">
    <property type="entry name" value="L-ORNITHINE N(5)-MONOOXYGENASE-RELATED"/>
    <property type="match status" value="1"/>
</dbReference>
<keyword evidence="9" id="KW-1185">Reference proteome</keyword>
<evidence type="ECO:0000256" key="6">
    <source>
        <dbReference type="ARBA" id="ARBA00023002"/>
    </source>
</evidence>
<evidence type="ECO:0000259" key="7">
    <source>
        <dbReference type="Pfam" id="PF07992"/>
    </source>
</evidence>
<evidence type="ECO:0000313" key="9">
    <source>
        <dbReference type="Proteomes" id="UP001338125"/>
    </source>
</evidence>
<comment type="caution">
    <text evidence="8">The sequence shown here is derived from an EMBL/GenBank/DDBJ whole genome shotgun (WGS) entry which is preliminary data.</text>
</comment>
<dbReference type="Gene3D" id="3.50.50.60">
    <property type="entry name" value="FAD/NAD(P)-binding domain"/>
    <property type="match status" value="2"/>
</dbReference>
<evidence type="ECO:0000256" key="2">
    <source>
        <dbReference type="ARBA" id="ARBA00010139"/>
    </source>
</evidence>
<protein>
    <submittedName>
        <fullName evidence="8">FAD-binding monooxygenase ausC</fullName>
    </submittedName>
</protein>
<dbReference type="EMBL" id="JAVFKD010000015">
    <property type="protein sequence ID" value="KAK5988493.1"/>
    <property type="molecule type" value="Genomic_DNA"/>
</dbReference>
<dbReference type="SUPFAM" id="SSF51905">
    <property type="entry name" value="FAD/NAD(P)-binding domain"/>
    <property type="match status" value="3"/>
</dbReference>
<keyword evidence="8" id="KW-0503">Monooxygenase</keyword>
<dbReference type="InterPro" id="IPR050775">
    <property type="entry name" value="FAD-binding_Monooxygenases"/>
</dbReference>
<dbReference type="Pfam" id="PF07992">
    <property type="entry name" value="Pyr_redox_2"/>
    <property type="match status" value="1"/>
</dbReference>
<dbReference type="Proteomes" id="UP001338125">
    <property type="component" value="Unassembled WGS sequence"/>
</dbReference>
<evidence type="ECO:0000256" key="3">
    <source>
        <dbReference type="ARBA" id="ARBA00022630"/>
    </source>
</evidence>
<dbReference type="InterPro" id="IPR036188">
    <property type="entry name" value="FAD/NAD-bd_sf"/>
</dbReference>
<feature type="domain" description="FAD/NAD(P)-binding" evidence="7">
    <location>
        <begin position="83"/>
        <end position="304"/>
    </location>
</feature>
<accession>A0ABR0S8I9</accession>
<evidence type="ECO:0000256" key="1">
    <source>
        <dbReference type="ARBA" id="ARBA00001974"/>
    </source>
</evidence>
<dbReference type="GO" id="GO:0004497">
    <property type="term" value="F:monooxygenase activity"/>
    <property type="evidence" value="ECO:0007669"/>
    <property type="project" value="UniProtKB-KW"/>
</dbReference>
<organism evidence="8 9">
    <name type="scientific">Cladobotryum mycophilum</name>
    <dbReference type="NCBI Taxonomy" id="491253"/>
    <lineage>
        <taxon>Eukaryota</taxon>
        <taxon>Fungi</taxon>
        <taxon>Dikarya</taxon>
        <taxon>Ascomycota</taxon>
        <taxon>Pezizomycotina</taxon>
        <taxon>Sordariomycetes</taxon>
        <taxon>Hypocreomycetidae</taxon>
        <taxon>Hypocreales</taxon>
        <taxon>Hypocreaceae</taxon>
        <taxon>Cladobotryum</taxon>
    </lineage>
</organism>
<keyword evidence="3" id="KW-0285">Flavoprotein</keyword>
<keyword evidence="5" id="KW-0521">NADP</keyword>
<keyword evidence="4" id="KW-0274">FAD</keyword>
<dbReference type="PANTHER" id="PTHR43098:SF2">
    <property type="entry name" value="FAD-BINDING MONOOXYGENASE AUSB-RELATED"/>
    <property type="match status" value="1"/>
</dbReference>